<protein>
    <recommendedName>
        <fullName evidence="2">Transglycosylase SLT domain-containing protein</fullName>
    </recommendedName>
</protein>
<evidence type="ECO:0000256" key="1">
    <source>
        <dbReference type="ARBA" id="ARBA00007734"/>
    </source>
</evidence>
<evidence type="ECO:0000313" key="4">
    <source>
        <dbReference type="Proteomes" id="UP000654993"/>
    </source>
</evidence>
<dbReference type="CDD" id="cd16896">
    <property type="entry name" value="LT_Slt70-like"/>
    <property type="match status" value="1"/>
</dbReference>
<dbReference type="PANTHER" id="PTHR37423:SF2">
    <property type="entry name" value="MEMBRANE-BOUND LYTIC MUREIN TRANSGLYCOSYLASE C"/>
    <property type="match status" value="1"/>
</dbReference>
<dbReference type="Gene3D" id="1.10.530.10">
    <property type="match status" value="1"/>
</dbReference>
<proteinExistence type="inferred from homology"/>
<dbReference type="PANTHER" id="PTHR37423">
    <property type="entry name" value="SOLUBLE LYTIC MUREIN TRANSGLYCOSYLASE-RELATED"/>
    <property type="match status" value="1"/>
</dbReference>
<dbReference type="GO" id="GO:0008933">
    <property type="term" value="F:peptidoglycan lytic transglycosylase activity"/>
    <property type="evidence" value="ECO:0007669"/>
    <property type="project" value="InterPro"/>
</dbReference>
<dbReference type="SUPFAM" id="SSF53955">
    <property type="entry name" value="Lysozyme-like"/>
    <property type="match status" value="1"/>
</dbReference>
<dbReference type="GO" id="GO:0016020">
    <property type="term" value="C:membrane"/>
    <property type="evidence" value="ECO:0007669"/>
    <property type="project" value="InterPro"/>
</dbReference>
<reference evidence="3" key="1">
    <citation type="submission" date="2020-08" db="EMBL/GenBank/DDBJ databases">
        <authorList>
            <person name="Uke A."/>
            <person name="Chhe C."/>
            <person name="Baramee S."/>
            <person name="Kosugi A."/>
        </authorList>
    </citation>
    <scope>NUCLEOTIDE SEQUENCE</scope>
    <source>
        <strain evidence="3">DA-C8</strain>
    </source>
</reference>
<reference evidence="3" key="2">
    <citation type="journal article" date="2021" name="Data Brief">
        <title>Draft genome sequence data of the facultative, thermophilic, xylanolytic bacterium Paenibacillus sp. strain DA-C8.</title>
        <authorList>
            <person name="Chhe C."/>
            <person name="Uke A."/>
            <person name="Baramee S."/>
            <person name="Ungkulpasvich U."/>
            <person name="Tachaapaikoon C."/>
            <person name="Pason P."/>
            <person name="Waeonukul R."/>
            <person name="Ratanakhanokchai K."/>
            <person name="Kosugi A."/>
        </authorList>
    </citation>
    <scope>NUCLEOTIDE SEQUENCE</scope>
    <source>
        <strain evidence="3">DA-C8</strain>
    </source>
</reference>
<dbReference type="PROSITE" id="PS00922">
    <property type="entry name" value="TRANSGLYCOSYLASE"/>
    <property type="match status" value="1"/>
</dbReference>
<dbReference type="InterPro" id="IPR008258">
    <property type="entry name" value="Transglycosylase_SLT_dom_1"/>
</dbReference>
<organism evidence="3 4">
    <name type="scientific">Insulibacter thermoxylanivorax</name>
    <dbReference type="NCBI Taxonomy" id="2749268"/>
    <lineage>
        <taxon>Bacteria</taxon>
        <taxon>Bacillati</taxon>
        <taxon>Bacillota</taxon>
        <taxon>Bacilli</taxon>
        <taxon>Bacillales</taxon>
        <taxon>Paenibacillaceae</taxon>
        <taxon>Insulibacter</taxon>
    </lineage>
</organism>
<comment type="caution">
    <text evidence="3">The sequence shown here is derived from an EMBL/GenBank/DDBJ whole genome shotgun (WGS) entry which is preliminary data.</text>
</comment>
<keyword evidence="4" id="KW-1185">Reference proteome</keyword>
<dbReference type="GO" id="GO:0000270">
    <property type="term" value="P:peptidoglycan metabolic process"/>
    <property type="evidence" value="ECO:0007669"/>
    <property type="project" value="InterPro"/>
</dbReference>
<dbReference type="InterPro" id="IPR023346">
    <property type="entry name" value="Lysozyme-like_dom_sf"/>
</dbReference>
<comment type="similarity">
    <text evidence="1">Belongs to the transglycosylase Slt family.</text>
</comment>
<accession>A0A916QDC3</accession>
<dbReference type="EMBL" id="BMAQ01000019">
    <property type="protein sequence ID" value="GFR38445.1"/>
    <property type="molecule type" value="Genomic_DNA"/>
</dbReference>
<sequence length="163" mass="17901">MGIQANKVNTYPVVKGEKEAAVAPLVQTKAARYGVDPNLVMAVIQAESSFNPYAVSRAGAKGLMQLMDGTAAELGVRDPFNPEENIDGGVRYLSMLIDKYGGNVRTALAAYNAGPGRIDRLGIQDDADLRSRYELLPQETQRYVDKVMTYYEQRHQQVSSDIS</sequence>
<feature type="domain" description="Transglycosylase SLT" evidence="2">
    <location>
        <begin position="25"/>
        <end position="121"/>
    </location>
</feature>
<evidence type="ECO:0000259" key="2">
    <source>
        <dbReference type="Pfam" id="PF01464"/>
    </source>
</evidence>
<name>A0A916QDC3_9BACL</name>
<dbReference type="Proteomes" id="UP000654993">
    <property type="component" value="Unassembled WGS sequence"/>
</dbReference>
<gene>
    <name evidence="3" type="ORF">PRECH8_17410</name>
</gene>
<dbReference type="InterPro" id="IPR000189">
    <property type="entry name" value="Transglyc_AS"/>
</dbReference>
<evidence type="ECO:0000313" key="3">
    <source>
        <dbReference type="EMBL" id="GFR38445.1"/>
    </source>
</evidence>
<dbReference type="AlphaFoldDB" id="A0A916QDC3"/>
<dbReference type="Pfam" id="PF01464">
    <property type="entry name" value="SLT"/>
    <property type="match status" value="1"/>
</dbReference>